<dbReference type="EMBL" id="BLXT01003614">
    <property type="protein sequence ID" value="GFO02634.1"/>
    <property type="molecule type" value="Genomic_DNA"/>
</dbReference>
<evidence type="ECO:0000313" key="1">
    <source>
        <dbReference type="EMBL" id="GFO02634.1"/>
    </source>
</evidence>
<proteinExistence type="predicted"/>
<accession>A0AAV4A7Z2</accession>
<sequence length="116" mass="12832">MYCRTRETAASSVLSRLGKGRQHYLTTCNSTNRSHSNYDVTLVIQSVRLICCRTRYLKNKKKPANLTSYLYRIGAVASESALRSAGTILSEIRAPPPAPLPDGGPESLRSPCCDWL</sequence>
<gene>
    <name evidence="1" type="ORF">PoB_002913900</name>
</gene>
<protein>
    <submittedName>
        <fullName evidence="1">Uncharacterized protein</fullName>
    </submittedName>
</protein>
<reference evidence="1 2" key="1">
    <citation type="journal article" date="2021" name="Elife">
        <title>Chloroplast acquisition without the gene transfer in kleptoplastic sea slugs, Plakobranchus ocellatus.</title>
        <authorList>
            <person name="Maeda T."/>
            <person name="Takahashi S."/>
            <person name="Yoshida T."/>
            <person name="Shimamura S."/>
            <person name="Takaki Y."/>
            <person name="Nagai Y."/>
            <person name="Toyoda A."/>
            <person name="Suzuki Y."/>
            <person name="Arimoto A."/>
            <person name="Ishii H."/>
            <person name="Satoh N."/>
            <person name="Nishiyama T."/>
            <person name="Hasebe M."/>
            <person name="Maruyama T."/>
            <person name="Minagawa J."/>
            <person name="Obokata J."/>
            <person name="Shigenobu S."/>
        </authorList>
    </citation>
    <scope>NUCLEOTIDE SEQUENCE [LARGE SCALE GENOMIC DNA]</scope>
</reference>
<dbReference type="Proteomes" id="UP000735302">
    <property type="component" value="Unassembled WGS sequence"/>
</dbReference>
<evidence type="ECO:0000313" key="2">
    <source>
        <dbReference type="Proteomes" id="UP000735302"/>
    </source>
</evidence>
<name>A0AAV4A7Z2_9GAST</name>
<organism evidence="1 2">
    <name type="scientific">Plakobranchus ocellatus</name>
    <dbReference type="NCBI Taxonomy" id="259542"/>
    <lineage>
        <taxon>Eukaryota</taxon>
        <taxon>Metazoa</taxon>
        <taxon>Spiralia</taxon>
        <taxon>Lophotrochozoa</taxon>
        <taxon>Mollusca</taxon>
        <taxon>Gastropoda</taxon>
        <taxon>Heterobranchia</taxon>
        <taxon>Euthyneura</taxon>
        <taxon>Panpulmonata</taxon>
        <taxon>Sacoglossa</taxon>
        <taxon>Placobranchoidea</taxon>
        <taxon>Plakobranchidae</taxon>
        <taxon>Plakobranchus</taxon>
    </lineage>
</organism>
<comment type="caution">
    <text evidence="1">The sequence shown here is derived from an EMBL/GenBank/DDBJ whole genome shotgun (WGS) entry which is preliminary data.</text>
</comment>
<dbReference type="AlphaFoldDB" id="A0AAV4A7Z2"/>
<keyword evidence="2" id="KW-1185">Reference proteome</keyword>